<dbReference type="CDD" id="cd02440">
    <property type="entry name" value="AdoMet_MTases"/>
    <property type="match status" value="1"/>
</dbReference>
<dbReference type="PANTHER" id="PTHR31299:SF0">
    <property type="entry name" value="ESTERASE, PUTATIVE (AFU_ORTHOLOGUE AFUA_1G05850)-RELATED"/>
    <property type="match status" value="1"/>
</dbReference>
<evidence type="ECO:0000313" key="9">
    <source>
        <dbReference type="Proteomes" id="UP000184395"/>
    </source>
</evidence>
<dbReference type="Proteomes" id="UP000184395">
    <property type="component" value="Unassembled WGS sequence"/>
</dbReference>
<dbReference type="RefSeq" id="WP_073430040.1">
    <property type="nucleotide sequence ID" value="NZ_CADFGY010000019.1"/>
</dbReference>
<dbReference type="SUPFAM" id="SSF53335">
    <property type="entry name" value="S-adenosyl-L-methionine-dependent methyltransferases"/>
    <property type="match status" value="1"/>
</dbReference>
<dbReference type="NCBIfam" id="TIGR00080">
    <property type="entry name" value="pimt"/>
    <property type="match status" value="1"/>
</dbReference>
<dbReference type="InterPro" id="IPR007815">
    <property type="entry name" value="Emycin_Estase"/>
</dbReference>
<proteinExistence type="inferred from homology"/>
<evidence type="ECO:0000256" key="3">
    <source>
        <dbReference type="ARBA" id="ARBA00022490"/>
    </source>
</evidence>
<accession>A0A1M6RKC8</accession>
<evidence type="ECO:0000256" key="2">
    <source>
        <dbReference type="ARBA" id="ARBA00005369"/>
    </source>
</evidence>
<feature type="active site" evidence="7">
    <location>
        <position position="62"/>
    </location>
</feature>
<sequence>MTNLPEARELMVERQIAGRSIGDPNVLAAMRRVPREEFVPAHLREFAYDDTPLPIAEQQTISQPYIVARMIEAAQLRPGDRVLEIGTGSGYAAAIAAAIAAHVDTVERHAALAQSARETLARLGIDNVTVHTGDGTHGLPEGAPYDAIFASAGGPHVPRAWREQLALGGRLIMPVGHERYHQRLVKVVRRTEHDYDERTLGAVMFVPLIGDDGWPAEDVMLDPPAVADSPTQHARAPDDLAAAIRAAAEPFTDFESAILEYFTDRFAARRVVLLGEASHGTAEFYRLRAAITRRLIEEHGFSIVALEADWPDAAALDRHVRNRPPASGREAPFRRFPTWMWRNTDVKAFTDWLRGHNATLPQERQARLYGLDIYSLSESIDAVLRYLDSVDPAAARIARERYGCFGPWQKDPAVYGRAALEGGYAQCEQHVVAQLQDLLRNRLDYAEHDGETFFDASQNARLVASAERYYRAMYYGGAHSWNLRDTHMFETLRHTLDARGPHARAVVWAHNSHIGDASATEMGRISREINVGQLCREYFGDEAALIGFGTHAGTVAAASDWDGPMEVKEVRPALDDSYEYWMHRAGQPRFLLDLRPGVHDALRARLSEPLLERFIGVIYRPDTERYSHYAQASLADQFDAYVWVDRTSAVEPLPTPMREGTPDTFPFGV</sequence>
<dbReference type="CDD" id="cd14728">
    <property type="entry name" value="Ere-like"/>
    <property type="match status" value="1"/>
</dbReference>
<dbReference type="HAMAP" id="MF_00090">
    <property type="entry name" value="PIMT"/>
    <property type="match status" value="1"/>
</dbReference>
<dbReference type="GO" id="GO:0030091">
    <property type="term" value="P:protein repair"/>
    <property type="evidence" value="ECO:0007669"/>
    <property type="project" value="UniProtKB-UniRule"/>
</dbReference>
<evidence type="ECO:0000256" key="4">
    <source>
        <dbReference type="ARBA" id="ARBA00022603"/>
    </source>
</evidence>
<organism evidence="8 9">
    <name type="scientific">Paraburkholderia terricola</name>
    <dbReference type="NCBI Taxonomy" id="169427"/>
    <lineage>
        <taxon>Bacteria</taxon>
        <taxon>Pseudomonadati</taxon>
        <taxon>Pseudomonadota</taxon>
        <taxon>Betaproteobacteria</taxon>
        <taxon>Burkholderiales</taxon>
        <taxon>Burkholderiaceae</taxon>
        <taxon>Paraburkholderia</taxon>
    </lineage>
</organism>
<evidence type="ECO:0000256" key="5">
    <source>
        <dbReference type="ARBA" id="ARBA00022679"/>
    </source>
</evidence>
<dbReference type="Gene3D" id="3.40.1660.10">
    <property type="entry name" value="EreA-like (biosynthetic domain)"/>
    <property type="match status" value="1"/>
</dbReference>
<dbReference type="InterPro" id="IPR000682">
    <property type="entry name" value="PCMT"/>
</dbReference>
<dbReference type="Gene3D" id="3.40.50.150">
    <property type="entry name" value="Vaccinia Virus protein VP39"/>
    <property type="match status" value="1"/>
</dbReference>
<dbReference type="NCBIfam" id="NF001453">
    <property type="entry name" value="PRK00312.1"/>
    <property type="match status" value="1"/>
</dbReference>
<dbReference type="EC" id="2.1.1.77" evidence="7"/>
<dbReference type="STRING" id="169427.SAMN05192548_101921"/>
<evidence type="ECO:0000256" key="7">
    <source>
        <dbReference type="HAMAP-Rule" id="MF_00090"/>
    </source>
</evidence>
<evidence type="ECO:0000256" key="6">
    <source>
        <dbReference type="ARBA" id="ARBA00022691"/>
    </source>
</evidence>
<name>A0A1M6RKC8_9BURK</name>
<evidence type="ECO:0000256" key="1">
    <source>
        <dbReference type="ARBA" id="ARBA00004496"/>
    </source>
</evidence>
<dbReference type="OrthoDB" id="9810066at2"/>
<keyword evidence="3 7" id="KW-0963">Cytoplasm</keyword>
<keyword evidence="6 7" id="KW-0949">S-adenosyl-L-methionine</keyword>
<dbReference type="GO" id="GO:0004719">
    <property type="term" value="F:protein-L-isoaspartate (D-aspartate) O-methyltransferase activity"/>
    <property type="evidence" value="ECO:0007669"/>
    <property type="project" value="UniProtKB-UniRule"/>
</dbReference>
<dbReference type="PROSITE" id="PS01279">
    <property type="entry name" value="PCMT"/>
    <property type="match status" value="1"/>
</dbReference>
<protein>
    <recommendedName>
        <fullName evidence="7">Protein-L-isoaspartate O-methyltransferase</fullName>
        <ecNumber evidence="7">2.1.1.77</ecNumber>
    </recommendedName>
    <alternativeName>
        <fullName evidence="7">L-isoaspartyl protein carboxyl methyltransferase</fullName>
    </alternativeName>
    <alternativeName>
        <fullName evidence="7">Protein L-isoaspartyl methyltransferase</fullName>
    </alternativeName>
    <alternativeName>
        <fullName evidence="7">Protein-beta-aspartate methyltransferase</fullName>
        <shortName evidence="7">PIMT</shortName>
    </alternativeName>
</protein>
<dbReference type="FunFam" id="3.40.50.150:FF:000010">
    <property type="entry name" value="Protein-L-isoaspartate O-methyltransferase"/>
    <property type="match status" value="1"/>
</dbReference>
<comment type="similarity">
    <text evidence="2 7">Belongs to the methyltransferase superfamily. L-isoaspartyl/D-aspartyl protein methyltransferase family.</text>
</comment>
<gene>
    <name evidence="7" type="primary">pcm</name>
    <name evidence="8" type="ORF">SAMN05192548_101921</name>
</gene>
<dbReference type="EMBL" id="FRAB01000019">
    <property type="protein sequence ID" value="SHK32884.1"/>
    <property type="molecule type" value="Genomic_DNA"/>
</dbReference>
<dbReference type="Gene3D" id="3.30.1870.10">
    <property type="entry name" value="EreA-like, domain 2"/>
    <property type="match status" value="1"/>
</dbReference>
<comment type="catalytic activity">
    <reaction evidence="7">
        <text>[protein]-L-isoaspartate + S-adenosyl-L-methionine = [protein]-L-isoaspartate alpha-methyl ester + S-adenosyl-L-homocysteine</text>
        <dbReference type="Rhea" id="RHEA:12705"/>
        <dbReference type="Rhea" id="RHEA-COMP:12143"/>
        <dbReference type="Rhea" id="RHEA-COMP:12144"/>
        <dbReference type="ChEBI" id="CHEBI:57856"/>
        <dbReference type="ChEBI" id="CHEBI:59789"/>
        <dbReference type="ChEBI" id="CHEBI:90596"/>
        <dbReference type="ChEBI" id="CHEBI:90598"/>
        <dbReference type="EC" id="2.1.1.77"/>
    </reaction>
</comment>
<dbReference type="Pfam" id="PF01135">
    <property type="entry name" value="PCMT"/>
    <property type="match status" value="1"/>
</dbReference>
<dbReference type="Pfam" id="PF05139">
    <property type="entry name" value="Erythro_esteras"/>
    <property type="match status" value="1"/>
</dbReference>
<evidence type="ECO:0000313" key="8">
    <source>
        <dbReference type="EMBL" id="SHK32884.1"/>
    </source>
</evidence>
<dbReference type="InterPro" id="IPR029063">
    <property type="entry name" value="SAM-dependent_MTases_sf"/>
</dbReference>
<keyword evidence="5 7" id="KW-0808">Transferase</keyword>
<dbReference type="GO" id="GO:0032259">
    <property type="term" value="P:methylation"/>
    <property type="evidence" value="ECO:0007669"/>
    <property type="project" value="UniProtKB-KW"/>
</dbReference>
<keyword evidence="4 7" id="KW-0489">Methyltransferase</keyword>
<reference evidence="8 9" key="1">
    <citation type="submission" date="2016-11" db="EMBL/GenBank/DDBJ databases">
        <authorList>
            <person name="Jaros S."/>
            <person name="Januszkiewicz K."/>
            <person name="Wedrychowicz H."/>
        </authorList>
    </citation>
    <scope>NUCLEOTIDE SEQUENCE [LARGE SCALE GENOMIC DNA]</scope>
    <source>
        <strain evidence="8 9">LMG 20594</strain>
    </source>
</reference>
<dbReference type="SUPFAM" id="SSF159501">
    <property type="entry name" value="EreA/ChaN-like"/>
    <property type="match status" value="1"/>
</dbReference>
<dbReference type="InterPro" id="IPR052036">
    <property type="entry name" value="Hydrolase/PRTase-associated"/>
</dbReference>
<comment type="function">
    <text evidence="7">Catalyzes the methyl esterification of L-isoaspartyl residues in peptides and proteins that result from spontaneous decomposition of normal L-aspartyl and L-asparaginyl residues. It plays a role in the repair and/or degradation of damaged proteins.</text>
</comment>
<dbReference type="AlphaFoldDB" id="A0A1M6RKC8"/>
<comment type="subcellular location">
    <subcellularLocation>
        <location evidence="1 7">Cytoplasm</location>
    </subcellularLocation>
</comment>
<dbReference type="GO" id="GO:0005737">
    <property type="term" value="C:cytoplasm"/>
    <property type="evidence" value="ECO:0007669"/>
    <property type="project" value="UniProtKB-SubCell"/>
</dbReference>
<dbReference type="PANTHER" id="PTHR31299">
    <property type="entry name" value="ESTERASE, PUTATIVE (AFU_ORTHOLOGUE AFUA_1G05850)-RELATED"/>
    <property type="match status" value="1"/>
</dbReference>
<dbReference type="GO" id="GO:0046677">
    <property type="term" value="P:response to antibiotic"/>
    <property type="evidence" value="ECO:0007669"/>
    <property type="project" value="InterPro"/>
</dbReference>